<feature type="domain" description="Penicillin-binding protein transpeptidase" evidence="16">
    <location>
        <begin position="320"/>
        <end position="591"/>
    </location>
</feature>
<dbReference type="Pfam" id="PF00905">
    <property type="entry name" value="Transpeptidase"/>
    <property type="match status" value="1"/>
</dbReference>
<evidence type="ECO:0000256" key="8">
    <source>
        <dbReference type="ARBA" id="ARBA00022960"/>
    </source>
</evidence>
<evidence type="ECO:0000256" key="4">
    <source>
        <dbReference type="ARBA" id="ARBA00022676"/>
    </source>
</evidence>
<dbReference type="InterPro" id="IPR001460">
    <property type="entry name" value="PCN-bd_Tpept"/>
</dbReference>
<keyword evidence="8" id="KW-0133">Cell shape</keyword>
<keyword evidence="9" id="KW-0573">Peptidoglycan synthesis</keyword>
<comment type="catalytic activity">
    <reaction evidence="14">
        <text>Preferential cleavage: (Ac)2-L-Lys-D-Ala-|-D-Ala. Also transpeptidation of peptidyl-alanyl moieties that are N-acyl substituents of D-alanine.</text>
        <dbReference type="EC" id="3.4.16.4"/>
    </reaction>
</comment>
<evidence type="ECO:0000259" key="16">
    <source>
        <dbReference type="Pfam" id="PF00905"/>
    </source>
</evidence>
<evidence type="ECO:0000313" key="18">
    <source>
        <dbReference type="EMBL" id="MDE5414992.1"/>
    </source>
</evidence>
<evidence type="ECO:0000256" key="2">
    <source>
        <dbReference type="ARBA" id="ARBA00022645"/>
    </source>
</evidence>
<keyword evidence="5" id="KW-0808">Transferase</keyword>
<dbReference type="SUPFAM" id="SSF53955">
    <property type="entry name" value="Lysozyme-like"/>
    <property type="match status" value="1"/>
</dbReference>
<evidence type="ECO:0000256" key="1">
    <source>
        <dbReference type="ARBA" id="ARBA00022475"/>
    </source>
</evidence>
<dbReference type="SUPFAM" id="SSF56601">
    <property type="entry name" value="beta-lactamase/transpeptidase-like"/>
    <property type="match status" value="1"/>
</dbReference>
<evidence type="ECO:0000256" key="3">
    <source>
        <dbReference type="ARBA" id="ARBA00022670"/>
    </source>
</evidence>
<evidence type="ECO:0000256" key="14">
    <source>
        <dbReference type="ARBA" id="ARBA00034000"/>
    </source>
</evidence>
<keyword evidence="12" id="KW-0511">Multifunctional enzyme</keyword>
<keyword evidence="11" id="KW-0472">Membrane</keyword>
<dbReference type="InterPro" id="IPR023346">
    <property type="entry name" value="Lysozyme-like_dom_sf"/>
</dbReference>
<evidence type="ECO:0000256" key="12">
    <source>
        <dbReference type="ARBA" id="ARBA00023268"/>
    </source>
</evidence>
<dbReference type="Gene3D" id="3.40.710.10">
    <property type="entry name" value="DD-peptidase/beta-lactamase superfamily"/>
    <property type="match status" value="1"/>
</dbReference>
<evidence type="ECO:0000256" key="13">
    <source>
        <dbReference type="ARBA" id="ARBA00023316"/>
    </source>
</evidence>
<reference evidence="18" key="1">
    <citation type="submission" date="2024-05" db="EMBL/GenBank/DDBJ databases">
        <title>Alkalihalobacillus sp. strain MEB203 novel alkaliphilic bacterium from Lonar Lake, India.</title>
        <authorList>
            <person name="Joshi A."/>
            <person name="Thite S."/>
            <person name="Mengade P."/>
        </authorList>
    </citation>
    <scope>NUCLEOTIDE SEQUENCE</scope>
    <source>
        <strain evidence="18">MEB 203</strain>
    </source>
</reference>
<dbReference type="PANTHER" id="PTHR32282:SF32">
    <property type="entry name" value="PENICILLIN-BINDING PROTEIN 2A"/>
    <property type="match status" value="1"/>
</dbReference>
<dbReference type="InterPro" id="IPR001264">
    <property type="entry name" value="Glyco_trans_51"/>
</dbReference>
<evidence type="ECO:0000256" key="11">
    <source>
        <dbReference type="ARBA" id="ARBA00023136"/>
    </source>
</evidence>
<keyword evidence="4" id="KW-0328">Glycosyltransferase</keyword>
<name>A0ABT5VI47_9BACI</name>
<dbReference type="InterPro" id="IPR036950">
    <property type="entry name" value="PBP_transglycosylase"/>
</dbReference>
<feature type="domain" description="Glycosyl transferase family 51" evidence="17">
    <location>
        <begin position="53"/>
        <end position="227"/>
    </location>
</feature>
<protein>
    <submittedName>
        <fullName evidence="18">PBP1A family penicillin-binding protein</fullName>
    </submittedName>
</protein>
<dbReference type="Pfam" id="PF00912">
    <property type="entry name" value="Transgly"/>
    <property type="match status" value="1"/>
</dbReference>
<gene>
    <name evidence="18" type="ORF">N7Z68_16645</name>
</gene>
<keyword evidence="19" id="KW-1185">Reference proteome</keyword>
<keyword evidence="10" id="KW-1133">Transmembrane helix</keyword>
<dbReference type="EMBL" id="JAOTPO010000012">
    <property type="protein sequence ID" value="MDE5414992.1"/>
    <property type="molecule type" value="Genomic_DNA"/>
</dbReference>
<dbReference type="NCBIfam" id="TIGR02074">
    <property type="entry name" value="PBP_1a_fam"/>
    <property type="match status" value="1"/>
</dbReference>
<dbReference type="InterPro" id="IPR050396">
    <property type="entry name" value="Glycosyltr_51/Transpeptidase"/>
</dbReference>
<keyword evidence="1" id="KW-1003">Cell membrane</keyword>
<evidence type="ECO:0000256" key="9">
    <source>
        <dbReference type="ARBA" id="ARBA00022984"/>
    </source>
</evidence>
<dbReference type="PANTHER" id="PTHR32282">
    <property type="entry name" value="BINDING PROTEIN TRANSPEPTIDASE, PUTATIVE-RELATED"/>
    <property type="match status" value="1"/>
</dbReference>
<dbReference type="InterPro" id="IPR012338">
    <property type="entry name" value="Beta-lactam/transpept-like"/>
</dbReference>
<comment type="caution">
    <text evidence="18">The sequence shown here is derived from an EMBL/GenBank/DDBJ whole genome shotgun (WGS) entry which is preliminary data.</text>
</comment>
<dbReference type="Gene3D" id="1.10.3810.10">
    <property type="entry name" value="Biosynthetic peptidoglycan transglycosylase-like"/>
    <property type="match status" value="1"/>
</dbReference>
<keyword evidence="13" id="KW-0961">Cell wall biogenesis/degradation</keyword>
<evidence type="ECO:0000256" key="5">
    <source>
        <dbReference type="ARBA" id="ARBA00022679"/>
    </source>
</evidence>
<accession>A0ABT5VI47</accession>
<keyword evidence="6" id="KW-0812">Transmembrane</keyword>
<sequence>MTKKRLLLSILVLLVAIGLGFIIYFSIILAGNYVVDDKKLVMHSSSSLVDEDGNLLTKLFIENRQLVSIQQVPQHVQDAFVAIEDARFYDHQGIDFRAITRALYRDIRAGAKVEGGSTITQQLAKNTFLSHEKTFWRKTKEVLIAMNLEHKYSKSEILEFYLNRIYFGHGAYGIQAASKLYFDKDVSELTIEEGALLAALPKAPNAFSPITYPERSKQRRDVVLSVMERRGYLSPEEAVRLQGKTVSVQRNTVSKKEEYLTYIDMVLDEAEQRYQISNEELLTGGYTIVVPMRTELQESVYEKFQQNEFFPGQDPNVESSIVLMDVETGGVLAVQGGREYVSKGINRVNVKRQPGSVIKPLAIFGPAIETGQYHPYSMLTDELLDYDGYEPRNFTNEYRGEVPMVDALTHSLNAPAVWLFNELGIDRGKTYLEQLGLNTEDNGLALALGGMTEGYTPLEITKAYRALAHQGTYTDHYFIKELYDRNGELLVNIENSEQKVFSEQTAWYLTRMLELVVDEGTGTSGFTSEPLAGKTGTTSFTAVSGGTRDAWFAGYTPKVVGTVWMGHDRTTETSYLQGGSSYPTALFKDILNELPDDLKTDRFEKSIAVNDLEPAIHLEKISDLNASIVFGGRRVLSVKLSWTPAADERVRYHIYEVTNEQGAQKIGFVDGSGEYLVRSINLFRLHEYFVVPYDYLTDREGPASNLSSVSGPFGF</sequence>
<keyword evidence="2" id="KW-0121">Carboxypeptidase</keyword>
<keyword evidence="7" id="KW-0378">Hydrolase</keyword>
<evidence type="ECO:0000256" key="7">
    <source>
        <dbReference type="ARBA" id="ARBA00022801"/>
    </source>
</evidence>
<evidence type="ECO:0000313" key="19">
    <source>
        <dbReference type="Proteomes" id="UP001148125"/>
    </source>
</evidence>
<evidence type="ECO:0000256" key="15">
    <source>
        <dbReference type="ARBA" id="ARBA00049902"/>
    </source>
</evidence>
<organism evidence="18 19">
    <name type="scientific">Alkalihalobacterium chitinilyticum</name>
    <dbReference type="NCBI Taxonomy" id="2980103"/>
    <lineage>
        <taxon>Bacteria</taxon>
        <taxon>Bacillati</taxon>
        <taxon>Bacillota</taxon>
        <taxon>Bacilli</taxon>
        <taxon>Bacillales</taxon>
        <taxon>Bacillaceae</taxon>
        <taxon>Alkalihalobacterium</taxon>
    </lineage>
</organism>
<evidence type="ECO:0000259" key="17">
    <source>
        <dbReference type="Pfam" id="PF00912"/>
    </source>
</evidence>
<evidence type="ECO:0000256" key="10">
    <source>
        <dbReference type="ARBA" id="ARBA00022989"/>
    </source>
</evidence>
<proteinExistence type="predicted"/>
<dbReference type="Proteomes" id="UP001148125">
    <property type="component" value="Unassembled WGS sequence"/>
</dbReference>
<comment type="catalytic activity">
    <reaction evidence="15">
        <text>[GlcNAc-(1-&gt;4)-Mur2Ac(oyl-L-Ala-gamma-D-Glu-L-Lys-D-Ala-D-Ala)](n)-di-trans,octa-cis-undecaprenyl diphosphate + beta-D-GlcNAc-(1-&gt;4)-Mur2Ac(oyl-L-Ala-gamma-D-Glu-L-Lys-D-Ala-D-Ala)-di-trans,octa-cis-undecaprenyl diphosphate = [GlcNAc-(1-&gt;4)-Mur2Ac(oyl-L-Ala-gamma-D-Glu-L-Lys-D-Ala-D-Ala)](n+1)-di-trans,octa-cis-undecaprenyl diphosphate + di-trans,octa-cis-undecaprenyl diphosphate + H(+)</text>
        <dbReference type="Rhea" id="RHEA:23708"/>
        <dbReference type="Rhea" id="RHEA-COMP:9602"/>
        <dbReference type="Rhea" id="RHEA-COMP:9603"/>
        <dbReference type="ChEBI" id="CHEBI:15378"/>
        <dbReference type="ChEBI" id="CHEBI:58405"/>
        <dbReference type="ChEBI" id="CHEBI:60033"/>
        <dbReference type="ChEBI" id="CHEBI:78435"/>
        <dbReference type="EC" id="2.4.99.28"/>
    </reaction>
</comment>
<keyword evidence="3" id="KW-0645">Protease</keyword>
<evidence type="ECO:0000256" key="6">
    <source>
        <dbReference type="ARBA" id="ARBA00022692"/>
    </source>
</evidence>